<comment type="caution">
    <text evidence="1">The sequence shown here is derived from an EMBL/GenBank/DDBJ whole genome shotgun (WGS) entry which is preliminary data.</text>
</comment>
<dbReference type="Proteomes" id="UP000028582">
    <property type="component" value="Unassembled WGS sequence"/>
</dbReference>
<evidence type="ECO:0008006" key="3">
    <source>
        <dbReference type="Google" id="ProtNLM"/>
    </source>
</evidence>
<protein>
    <recommendedName>
        <fullName evidence="3">DUF659 domain-containing protein</fullName>
    </recommendedName>
</protein>
<name>A0A081AVV7_PHYNI</name>
<evidence type="ECO:0000313" key="2">
    <source>
        <dbReference type="Proteomes" id="UP000028582"/>
    </source>
</evidence>
<dbReference type="EMBL" id="ANJA01000575">
    <property type="protein sequence ID" value="ETO83018.1"/>
    <property type="molecule type" value="Genomic_DNA"/>
</dbReference>
<reference evidence="1 2" key="1">
    <citation type="submission" date="2013-11" db="EMBL/GenBank/DDBJ databases">
        <title>The Genome Sequence of Phytophthora parasitica P1976.</title>
        <authorList>
            <consortium name="The Broad Institute Genomics Platform"/>
            <person name="Russ C."/>
            <person name="Tyler B."/>
            <person name="Panabieres F."/>
            <person name="Shan W."/>
            <person name="Tripathy S."/>
            <person name="Grunwald N."/>
            <person name="Machado M."/>
            <person name="Johnson C.S."/>
            <person name="Walker B."/>
            <person name="Young S."/>
            <person name="Zeng Q."/>
            <person name="Gargeya S."/>
            <person name="Fitzgerald M."/>
            <person name="Haas B."/>
            <person name="Abouelleil A."/>
            <person name="Allen A.W."/>
            <person name="Alvarado L."/>
            <person name="Arachchi H.M."/>
            <person name="Berlin A.M."/>
            <person name="Chapman S.B."/>
            <person name="Gainer-Dewar J."/>
            <person name="Goldberg J."/>
            <person name="Griggs A."/>
            <person name="Gujja S."/>
            <person name="Hansen M."/>
            <person name="Howarth C."/>
            <person name="Imamovic A."/>
            <person name="Ireland A."/>
            <person name="Larimer J."/>
            <person name="McCowan C."/>
            <person name="Murphy C."/>
            <person name="Pearson M."/>
            <person name="Poon T.W."/>
            <person name="Priest M."/>
            <person name="Roberts A."/>
            <person name="Saif S."/>
            <person name="Shea T."/>
            <person name="Sisk P."/>
            <person name="Sykes S."/>
            <person name="Wortman J."/>
            <person name="Nusbaum C."/>
            <person name="Birren B."/>
        </authorList>
    </citation>
    <scope>NUCLEOTIDE SEQUENCE [LARGE SCALE GENOMIC DNA]</scope>
    <source>
        <strain evidence="1 2">P1976</strain>
    </source>
</reference>
<dbReference type="AlphaFoldDB" id="A0A081AVV7"/>
<evidence type="ECO:0000313" key="1">
    <source>
        <dbReference type="EMBL" id="ETO83018.1"/>
    </source>
</evidence>
<accession>A0A081AVV7</accession>
<sequence>MGRAPKFERLQFQDIGLPKQNNRQQLVCKHYLAAYNRQDLQEASKVVAARSTTFKTHLKSCTFYLEAVKSGQVQPPQATQVSHSVINGFKRQVDQENQREVASSASSDKRQRFIREYFYTVFTEDKHEEFERLLIQFQADNCLLVRFIEKGSTIRLFTFLKRACTTALPKRKEMGKILEKYNQVEEEEQHVALRNRMEFSGGRVKFLSDVWQNVAKMHLLGCMLALFGTILTFGLFKTGPRHDGVAIGEQMENVMENVTEKGWEIGAVVSDDAGQCRRARCILALRCPRIAFIHCFAQDINNLVKAVLNSAFKILTKQASLATATLNGSSSK</sequence>
<organism evidence="1 2">
    <name type="scientific">Phytophthora nicotianae P1976</name>
    <dbReference type="NCBI Taxonomy" id="1317066"/>
    <lineage>
        <taxon>Eukaryota</taxon>
        <taxon>Sar</taxon>
        <taxon>Stramenopiles</taxon>
        <taxon>Oomycota</taxon>
        <taxon>Peronosporomycetes</taxon>
        <taxon>Peronosporales</taxon>
        <taxon>Peronosporaceae</taxon>
        <taxon>Phytophthora</taxon>
    </lineage>
</organism>
<proteinExistence type="predicted"/>
<gene>
    <name evidence="1" type="ORF">F444_02890</name>
</gene>